<keyword evidence="9" id="KW-0028">Amino-acid biosynthesis</keyword>
<dbReference type="UniPathway" id="UPA00288">
    <property type="reaction ID" value="UER01023"/>
</dbReference>
<keyword evidence="13" id="KW-1185">Reference proteome</keyword>
<dbReference type="OrthoDB" id="5821at2157"/>
<proteinExistence type="inferred from homology"/>
<dbReference type="InterPro" id="IPR015422">
    <property type="entry name" value="PyrdxlP-dep_Trfase_small"/>
</dbReference>
<dbReference type="PANTHER" id="PTHR11680">
    <property type="entry name" value="SERINE HYDROXYMETHYLTRANSFERASE"/>
    <property type="match status" value="1"/>
</dbReference>
<dbReference type="PANTHER" id="PTHR11680:SF35">
    <property type="entry name" value="SERINE HYDROXYMETHYLTRANSFERASE 1"/>
    <property type="match status" value="1"/>
</dbReference>
<dbReference type="InterPro" id="IPR015424">
    <property type="entry name" value="PyrdxlP-dep_Trfase"/>
</dbReference>
<feature type="modified residue" description="N6-(pyridoxal phosphate)lysine" evidence="9 10">
    <location>
        <position position="228"/>
    </location>
</feature>
<dbReference type="GO" id="GO:0019264">
    <property type="term" value="P:glycine biosynthetic process from serine"/>
    <property type="evidence" value="ECO:0007669"/>
    <property type="project" value="UniProtKB-UniRule"/>
</dbReference>
<comment type="similarity">
    <text evidence="3 9">Belongs to the SHMT family.</text>
</comment>
<dbReference type="EMBL" id="CP034345">
    <property type="protein sequence ID" value="QGX96273.1"/>
    <property type="molecule type" value="Genomic_DNA"/>
</dbReference>
<dbReference type="FunFam" id="3.40.640.10:FF:000001">
    <property type="entry name" value="Serine hydroxymethyltransferase"/>
    <property type="match status" value="1"/>
</dbReference>
<comment type="pathway">
    <text evidence="9">Amino-acid biosynthesis; glycine biosynthesis; glycine from L-serine: step 1/1.</text>
</comment>
<evidence type="ECO:0000256" key="5">
    <source>
        <dbReference type="ARBA" id="ARBA00022490"/>
    </source>
</evidence>
<dbReference type="KEGG" id="hra:EI982_16550"/>
<comment type="catalytic activity">
    <reaction evidence="9">
        <text>(6R)-5,10-methylene-5,6,7,8-tetrahydrofolate + glycine + H2O = (6S)-5,6,7,8-tetrahydrofolate + L-serine</text>
        <dbReference type="Rhea" id="RHEA:15481"/>
        <dbReference type="ChEBI" id="CHEBI:15377"/>
        <dbReference type="ChEBI" id="CHEBI:15636"/>
        <dbReference type="ChEBI" id="CHEBI:33384"/>
        <dbReference type="ChEBI" id="CHEBI:57305"/>
        <dbReference type="ChEBI" id="CHEBI:57453"/>
        <dbReference type="EC" id="2.1.2.1"/>
    </reaction>
</comment>
<keyword evidence="12" id="KW-0489">Methyltransferase</keyword>
<feature type="binding site" evidence="9">
    <location>
        <position position="119"/>
    </location>
    <ligand>
        <name>(6S)-5,6,7,8-tetrahydrofolate</name>
        <dbReference type="ChEBI" id="CHEBI:57453"/>
    </ligand>
</feature>
<dbReference type="SUPFAM" id="SSF53383">
    <property type="entry name" value="PLP-dependent transferases"/>
    <property type="match status" value="1"/>
</dbReference>
<comment type="subunit">
    <text evidence="4 9">Homodimer.</text>
</comment>
<comment type="function">
    <text evidence="9">Catalyzes the reversible interconversion of serine and glycine with tetrahydrofolate (THF) serving as the one-carbon carrier. Also exhibits THF-independent aldolase activity toward beta-hydroxyamino acids, producing glycine and aldehydes, via a retro-aldol mechanism.</text>
</comment>
<feature type="binding site" evidence="9">
    <location>
        <begin position="353"/>
        <end position="355"/>
    </location>
    <ligand>
        <name>(6S)-5,6,7,8-tetrahydrofolate</name>
        <dbReference type="ChEBI" id="CHEBI:57453"/>
    </ligand>
</feature>
<evidence type="ECO:0000256" key="10">
    <source>
        <dbReference type="PIRSR" id="PIRSR000412-50"/>
    </source>
</evidence>
<feature type="binding site" evidence="9">
    <location>
        <begin position="123"/>
        <end position="125"/>
    </location>
    <ligand>
        <name>(6S)-5,6,7,8-tetrahydrofolate</name>
        <dbReference type="ChEBI" id="CHEBI:57453"/>
    </ligand>
</feature>
<sequence length="415" mass="43660">MEHEHVREADPAVATALADEVDRQRNTLSMIASENHASRAVVDAQGSVLTNKYAEGYPGERYYAGCGPADAVEELAIERAKELWGADHVNVQPHSGSQANMAVYLATLDPGDRILSLELEHGGHLSHGHPANFAGQLFEVEQYRVDPETGYLDYEGLADIADEFDPDAIVSGFSAYPRTVDWERIDAVADAVDAYHVADIAHITGLVAAGVHPSPVGIADFVTGSTHKTIRAGRGGMIMCGEEHADAVDNAVFPGVQGGPLMHNVAGKAVGFGEALEDSFTEYAEQVVANARALGETLADAGLTLVSGGTDTHLVLVDLRDSHPDLSGGDAEAALESAGIVLNGNTVPGETRSPFDPSGIRAGTAALTTRGFDEAAIREVGDLIVRVLDAPTDEAVLAAVSERVDELCAAHPLYE</sequence>
<dbReference type="InterPro" id="IPR039429">
    <property type="entry name" value="SHMT-like_dom"/>
</dbReference>
<feature type="binding site" evidence="9">
    <location>
        <position position="242"/>
    </location>
    <ligand>
        <name>(6S)-5,6,7,8-tetrahydrofolate</name>
        <dbReference type="ChEBI" id="CHEBI:57453"/>
    </ligand>
</feature>
<keyword evidence="5 9" id="KW-0963">Cytoplasm</keyword>
<evidence type="ECO:0000256" key="1">
    <source>
        <dbReference type="ARBA" id="ARBA00001933"/>
    </source>
</evidence>
<evidence type="ECO:0000256" key="7">
    <source>
        <dbReference type="ARBA" id="ARBA00022679"/>
    </source>
</evidence>
<dbReference type="HAMAP" id="MF_00051">
    <property type="entry name" value="SHMT"/>
    <property type="match status" value="1"/>
</dbReference>
<dbReference type="Pfam" id="PF00464">
    <property type="entry name" value="SHMT"/>
    <property type="match status" value="1"/>
</dbReference>
<gene>
    <name evidence="9" type="primary">glyA</name>
    <name evidence="12" type="ORF">EI982_16550</name>
</gene>
<dbReference type="Gene3D" id="3.90.1150.10">
    <property type="entry name" value="Aspartate Aminotransferase, domain 1"/>
    <property type="match status" value="1"/>
</dbReference>
<evidence type="ECO:0000256" key="4">
    <source>
        <dbReference type="ARBA" id="ARBA00011738"/>
    </source>
</evidence>
<dbReference type="RefSeq" id="WP_157690737.1">
    <property type="nucleotide sequence ID" value="NZ_CP034345.1"/>
</dbReference>
<dbReference type="Gene3D" id="3.40.640.10">
    <property type="entry name" value="Type I PLP-dependent aspartate aminotransferase-like (Major domain)"/>
    <property type="match status" value="1"/>
</dbReference>
<dbReference type="InterPro" id="IPR049943">
    <property type="entry name" value="Ser_HO-MeTrfase-like"/>
</dbReference>
<reference evidence="12 13" key="1">
    <citation type="submission" date="2018-12" db="EMBL/GenBank/DDBJ databases">
        <title>Complete genome sequence of Haloplanus rallus MBLA0036.</title>
        <authorList>
            <person name="Nam Y.-d."/>
            <person name="Kang J."/>
            <person name="Chung W.-H."/>
            <person name="Park Y.S."/>
        </authorList>
    </citation>
    <scope>NUCLEOTIDE SEQUENCE [LARGE SCALE GENOMIC DNA]</scope>
    <source>
        <strain evidence="12 13">MBLA0036</strain>
    </source>
</reference>
<protein>
    <recommendedName>
        <fullName evidence="9">Serine hydroxymethyltransferase</fullName>
        <shortName evidence="9">SHMT</shortName>
        <shortName evidence="9">Serine methylase</shortName>
        <ecNumber evidence="9">2.1.2.1</ecNumber>
    </recommendedName>
</protein>
<comment type="cofactor">
    <cofactor evidence="1 9 10">
        <name>pyridoxal 5'-phosphate</name>
        <dbReference type="ChEBI" id="CHEBI:597326"/>
    </cofactor>
</comment>
<dbReference type="InterPro" id="IPR001085">
    <property type="entry name" value="Ser_HO-MeTrfase"/>
</dbReference>
<dbReference type="PROSITE" id="PS00096">
    <property type="entry name" value="SHMT"/>
    <property type="match status" value="1"/>
</dbReference>
<dbReference type="NCBIfam" id="NF000586">
    <property type="entry name" value="PRK00011.1"/>
    <property type="match status" value="1"/>
</dbReference>
<dbReference type="GO" id="GO:0004372">
    <property type="term" value="F:glycine hydroxymethyltransferase activity"/>
    <property type="evidence" value="ECO:0007669"/>
    <property type="project" value="UniProtKB-UniRule"/>
</dbReference>
<evidence type="ECO:0000256" key="6">
    <source>
        <dbReference type="ARBA" id="ARBA00022563"/>
    </source>
</evidence>
<feature type="site" description="Plays an important role in substrate specificity" evidence="9">
    <location>
        <position position="227"/>
    </location>
</feature>
<evidence type="ECO:0000256" key="3">
    <source>
        <dbReference type="ARBA" id="ARBA00006376"/>
    </source>
</evidence>
<feature type="domain" description="Serine hydroxymethyltransferase-like" evidence="11">
    <location>
        <begin position="7"/>
        <end position="384"/>
    </location>
</feature>
<dbReference type="CDD" id="cd00378">
    <property type="entry name" value="SHMT"/>
    <property type="match status" value="1"/>
</dbReference>
<name>A0A6B9FHJ0_9EURY</name>
<dbReference type="PIRSF" id="PIRSF000412">
    <property type="entry name" value="SHMT"/>
    <property type="match status" value="1"/>
</dbReference>
<accession>A0A6B9FHJ0</accession>
<organism evidence="12 13">
    <name type="scientific">Haloplanus rallus</name>
    <dbReference type="NCBI Taxonomy" id="1816183"/>
    <lineage>
        <taxon>Archaea</taxon>
        <taxon>Methanobacteriati</taxon>
        <taxon>Methanobacteriota</taxon>
        <taxon>Stenosarchaea group</taxon>
        <taxon>Halobacteria</taxon>
        <taxon>Halobacteriales</taxon>
        <taxon>Haloferacaceae</taxon>
        <taxon>Haloplanus</taxon>
    </lineage>
</organism>
<comment type="subcellular location">
    <subcellularLocation>
        <location evidence="2 9">Cytoplasm</location>
    </subcellularLocation>
</comment>
<evidence type="ECO:0000259" key="11">
    <source>
        <dbReference type="Pfam" id="PF00464"/>
    </source>
</evidence>
<keyword evidence="8 9" id="KW-0663">Pyridoxal phosphate</keyword>
<evidence type="ECO:0000256" key="8">
    <source>
        <dbReference type="ARBA" id="ARBA00022898"/>
    </source>
</evidence>
<dbReference type="EC" id="2.1.2.1" evidence="9"/>
<dbReference type="GO" id="GO:0035999">
    <property type="term" value="P:tetrahydrofolate interconversion"/>
    <property type="evidence" value="ECO:0007669"/>
    <property type="project" value="UniProtKB-UniRule"/>
</dbReference>
<dbReference type="GeneID" id="99244163"/>
<dbReference type="InterPro" id="IPR019798">
    <property type="entry name" value="Ser_HO-MeTrfase_PLP_BS"/>
</dbReference>
<dbReference type="GO" id="GO:0008168">
    <property type="term" value="F:methyltransferase activity"/>
    <property type="evidence" value="ECO:0007669"/>
    <property type="project" value="UniProtKB-KW"/>
</dbReference>
<dbReference type="GO" id="GO:0030170">
    <property type="term" value="F:pyridoxal phosphate binding"/>
    <property type="evidence" value="ECO:0007669"/>
    <property type="project" value="UniProtKB-UniRule"/>
</dbReference>
<evidence type="ECO:0000313" key="12">
    <source>
        <dbReference type="EMBL" id="QGX96273.1"/>
    </source>
</evidence>
<dbReference type="Proteomes" id="UP000428325">
    <property type="component" value="Chromosome"/>
</dbReference>
<dbReference type="GO" id="GO:0005737">
    <property type="term" value="C:cytoplasm"/>
    <property type="evidence" value="ECO:0007669"/>
    <property type="project" value="UniProtKB-SubCell"/>
</dbReference>
<keyword evidence="7 9" id="KW-0808">Transferase</keyword>
<evidence type="ECO:0000256" key="2">
    <source>
        <dbReference type="ARBA" id="ARBA00004496"/>
    </source>
</evidence>
<dbReference type="UniPathway" id="UPA00193"/>
<evidence type="ECO:0000313" key="13">
    <source>
        <dbReference type="Proteomes" id="UP000428325"/>
    </source>
</evidence>
<dbReference type="InterPro" id="IPR015421">
    <property type="entry name" value="PyrdxlP-dep_Trfase_major"/>
</dbReference>
<keyword evidence="6 9" id="KW-0554">One-carbon metabolism</keyword>
<evidence type="ECO:0000256" key="9">
    <source>
        <dbReference type="HAMAP-Rule" id="MF_00051"/>
    </source>
</evidence>
<comment type="pathway">
    <text evidence="9">One-carbon metabolism; tetrahydrofolate interconversion.</text>
</comment>
<dbReference type="AlphaFoldDB" id="A0A6B9FHJ0"/>
<dbReference type="GO" id="GO:0032259">
    <property type="term" value="P:methylation"/>
    <property type="evidence" value="ECO:0007669"/>
    <property type="project" value="UniProtKB-KW"/>
</dbReference>